<evidence type="ECO:0000313" key="13">
    <source>
        <dbReference type="EMBL" id="NWJ46031.1"/>
    </source>
</evidence>
<protein>
    <submittedName>
        <fullName evidence="14">CopD family protein</fullName>
    </submittedName>
    <submittedName>
        <fullName evidence="13">Copper resistance protein CopC/CopD</fullName>
    </submittedName>
</protein>
<feature type="domain" description="Copper resistance protein D" evidence="12">
    <location>
        <begin position="349"/>
        <end position="459"/>
    </location>
</feature>
<dbReference type="GO" id="GO:0006825">
    <property type="term" value="P:copper ion transport"/>
    <property type="evidence" value="ECO:0007669"/>
    <property type="project" value="InterPro"/>
</dbReference>
<feature type="transmembrane region" description="Helical" evidence="9">
    <location>
        <begin position="391"/>
        <end position="417"/>
    </location>
</feature>
<keyword evidence="7" id="KW-0186">Copper</keyword>
<dbReference type="Proteomes" id="UP000521676">
    <property type="component" value="Unassembled WGS sequence"/>
</dbReference>
<keyword evidence="8 9" id="KW-0472">Membrane</keyword>
<feature type="chain" id="PRO_5035728355" evidence="10">
    <location>
        <begin position="32"/>
        <end position="654"/>
    </location>
</feature>
<dbReference type="SUPFAM" id="SSF81296">
    <property type="entry name" value="E set domains"/>
    <property type="match status" value="1"/>
</dbReference>
<feature type="transmembrane region" description="Helical" evidence="9">
    <location>
        <begin position="277"/>
        <end position="296"/>
    </location>
</feature>
<dbReference type="EMBL" id="JACATZ010000001">
    <property type="protein sequence ID" value="NWJ46031.1"/>
    <property type="molecule type" value="Genomic_DNA"/>
</dbReference>
<dbReference type="PANTHER" id="PTHR34820:SF4">
    <property type="entry name" value="INNER MEMBRANE PROTEIN YEBZ"/>
    <property type="match status" value="1"/>
</dbReference>
<dbReference type="GO" id="GO:0042597">
    <property type="term" value="C:periplasmic space"/>
    <property type="evidence" value="ECO:0007669"/>
    <property type="project" value="InterPro"/>
</dbReference>
<keyword evidence="2" id="KW-1003">Cell membrane</keyword>
<evidence type="ECO:0000256" key="8">
    <source>
        <dbReference type="ARBA" id="ARBA00023136"/>
    </source>
</evidence>
<reference evidence="13 15" key="1">
    <citation type="submission" date="2020-06" db="EMBL/GenBank/DDBJ databases">
        <title>Anoxygenic phototrophic Chloroflexota member uses a Type I reaction center.</title>
        <authorList>
            <person name="Tsuji J.M."/>
            <person name="Shaw N.A."/>
            <person name="Nagashima S."/>
            <person name="Venkiteswaran J."/>
            <person name="Schiff S.L."/>
            <person name="Hanada S."/>
            <person name="Tank M."/>
            <person name="Neufeld J.D."/>
        </authorList>
    </citation>
    <scope>NUCLEOTIDE SEQUENCE [LARGE SCALE GENOMIC DNA]</scope>
    <source>
        <strain evidence="13">L227-S17</strain>
    </source>
</reference>
<dbReference type="Pfam" id="PF05425">
    <property type="entry name" value="CopD"/>
    <property type="match status" value="1"/>
</dbReference>
<dbReference type="InterPro" id="IPR014755">
    <property type="entry name" value="Cu-Rt/internalin_Ig-like"/>
</dbReference>
<dbReference type="PANTHER" id="PTHR34820">
    <property type="entry name" value="INNER MEMBRANE PROTEIN YEBZ"/>
    <property type="match status" value="1"/>
</dbReference>
<dbReference type="Proteomes" id="UP001431572">
    <property type="component" value="Chromosome 1"/>
</dbReference>
<evidence type="ECO:0000256" key="2">
    <source>
        <dbReference type="ARBA" id="ARBA00022475"/>
    </source>
</evidence>
<keyword evidence="6 9" id="KW-1133">Transmembrane helix</keyword>
<accession>A0A8T7M282</accession>
<evidence type="ECO:0000313" key="15">
    <source>
        <dbReference type="Proteomes" id="UP000521676"/>
    </source>
</evidence>
<dbReference type="GO" id="GO:0046688">
    <property type="term" value="P:response to copper ion"/>
    <property type="evidence" value="ECO:0007669"/>
    <property type="project" value="InterPro"/>
</dbReference>
<sequence>MSKQQIRAISALLAFSFALFFGNMASASAHAILIRTDPQDGANLAETPKQAHLWFNDLIIMDFTSVELVNDEGQHLPAKALRLNTEMTAAAVKEYDNPKIMVLEVDLPELTPHAYRLDWKSRSADDLHTITGTVIFGVQHSIAPETRKVTETTPPPLEVFMRWLSFGGISGLAGAFTLSLTILPKARKKLEQEGEFAIPVRARLMKLAGWSGLLAFVAGLGLLLVQGFAGEGGVDGWWVIISRTAYGLRWLISQSLLLILAVLFLKAVKPEKFSQSVVRVAVIALTLALLVVEALNGHAPAEGVSGLSLSIDVIHLLSSGMWVGGLFALVVAVVPLLHKNQAGRATAIAMLKRFSGVAAVSLIAVIASGLYKSGKQVASIDALLVTLYGQALMLKVYLVLFMALLGLVNTAVLHPRVGAFLGKLLRKPQDWKPTSSRLLRRTILVEAGVATLVLLLAALIGTSQPARGPEFEPLFTGEASSSLTANANDLIFNLSIKPNRPGQNFISIGIFNSRRPAPAPIESVAVKLDSPGQQGSGITVNAESLGNGRYQIAGGYLNKAGIWNLALVVNRPGMEETKLSVPWTVAAGEDASEKRPVIVSNQSIGSLLDWAAALVALLAFTGLGGWRLSKKLSWNFNSFLLFKTLRQTRSERRE</sequence>
<evidence type="ECO:0000259" key="12">
    <source>
        <dbReference type="Pfam" id="PF05425"/>
    </source>
</evidence>
<dbReference type="RefSeq" id="WP_341469783.1">
    <property type="nucleotide sequence ID" value="NZ_CP128399.1"/>
</dbReference>
<evidence type="ECO:0000256" key="10">
    <source>
        <dbReference type="SAM" id="SignalP"/>
    </source>
</evidence>
<evidence type="ECO:0000256" key="7">
    <source>
        <dbReference type="ARBA" id="ARBA00023008"/>
    </source>
</evidence>
<dbReference type="InterPro" id="IPR032694">
    <property type="entry name" value="CopC/D"/>
</dbReference>
<reference evidence="14" key="2">
    <citation type="journal article" date="2024" name="Nature">
        <title>Anoxygenic phototroph of the Chloroflexota uses a type I reaction centre.</title>
        <authorList>
            <person name="Tsuji J.M."/>
            <person name="Shaw N.A."/>
            <person name="Nagashima S."/>
            <person name="Venkiteswaran J.J."/>
            <person name="Schiff S.L."/>
            <person name="Watanabe T."/>
            <person name="Fukui M."/>
            <person name="Hanada S."/>
            <person name="Tank M."/>
            <person name="Neufeld J.D."/>
        </authorList>
    </citation>
    <scope>NUCLEOTIDE SEQUENCE</scope>
    <source>
        <strain evidence="14">L227-S17</strain>
    </source>
</reference>
<evidence type="ECO:0000256" key="1">
    <source>
        <dbReference type="ARBA" id="ARBA00004651"/>
    </source>
</evidence>
<keyword evidence="5 10" id="KW-0732">Signal</keyword>
<keyword evidence="16" id="KW-1185">Reference proteome</keyword>
<evidence type="ECO:0000256" key="9">
    <source>
        <dbReference type="SAM" id="Phobius"/>
    </source>
</evidence>
<feature type="signal peptide" evidence="10">
    <location>
        <begin position="1"/>
        <end position="31"/>
    </location>
</feature>
<evidence type="ECO:0000256" key="6">
    <source>
        <dbReference type="ARBA" id="ARBA00022989"/>
    </source>
</evidence>
<evidence type="ECO:0000313" key="14">
    <source>
        <dbReference type="EMBL" id="WJW67891.1"/>
    </source>
</evidence>
<keyword evidence="3 9" id="KW-0812">Transmembrane</keyword>
<evidence type="ECO:0000256" key="3">
    <source>
        <dbReference type="ARBA" id="ARBA00022692"/>
    </source>
</evidence>
<dbReference type="AlphaFoldDB" id="A0A8T7M282"/>
<evidence type="ECO:0000256" key="4">
    <source>
        <dbReference type="ARBA" id="ARBA00022723"/>
    </source>
</evidence>
<feature type="transmembrane region" description="Helical" evidence="9">
    <location>
        <begin position="316"/>
        <end position="338"/>
    </location>
</feature>
<organism evidence="13 15">
    <name type="scientific">Candidatus Chlorohelix allophototropha</name>
    <dbReference type="NCBI Taxonomy" id="3003348"/>
    <lineage>
        <taxon>Bacteria</taxon>
        <taxon>Bacillati</taxon>
        <taxon>Chloroflexota</taxon>
        <taxon>Chloroflexia</taxon>
        <taxon>Candidatus Chloroheliales</taxon>
        <taxon>Candidatus Chloroheliaceae</taxon>
        <taxon>Candidatus Chlorohelix</taxon>
    </lineage>
</organism>
<dbReference type="Gene3D" id="2.60.40.1220">
    <property type="match status" value="1"/>
</dbReference>
<evidence type="ECO:0000259" key="11">
    <source>
        <dbReference type="Pfam" id="PF04234"/>
    </source>
</evidence>
<feature type="domain" description="CopC" evidence="11">
    <location>
        <begin position="30"/>
        <end position="138"/>
    </location>
</feature>
<feature type="transmembrane region" description="Helical" evidence="9">
    <location>
        <begin position="438"/>
        <end position="460"/>
    </location>
</feature>
<feature type="transmembrane region" description="Helical" evidence="9">
    <location>
        <begin position="163"/>
        <end position="183"/>
    </location>
</feature>
<proteinExistence type="predicted"/>
<dbReference type="InterPro" id="IPR007348">
    <property type="entry name" value="CopC_dom"/>
</dbReference>
<dbReference type="InterPro" id="IPR014756">
    <property type="entry name" value="Ig_E-set"/>
</dbReference>
<dbReference type="GO" id="GO:0005507">
    <property type="term" value="F:copper ion binding"/>
    <property type="evidence" value="ECO:0007669"/>
    <property type="project" value="InterPro"/>
</dbReference>
<dbReference type="InterPro" id="IPR008457">
    <property type="entry name" value="Cu-R_CopD_dom"/>
</dbReference>
<dbReference type="Pfam" id="PF04234">
    <property type="entry name" value="CopC"/>
    <property type="match status" value="1"/>
</dbReference>
<dbReference type="GO" id="GO:0005886">
    <property type="term" value="C:plasma membrane"/>
    <property type="evidence" value="ECO:0007669"/>
    <property type="project" value="UniProtKB-SubCell"/>
</dbReference>
<gene>
    <name evidence="13" type="ORF">HXX08_09155</name>
    <name evidence="14" type="ORF">OZ401_001175</name>
</gene>
<evidence type="ECO:0000256" key="5">
    <source>
        <dbReference type="ARBA" id="ARBA00022729"/>
    </source>
</evidence>
<evidence type="ECO:0000313" key="16">
    <source>
        <dbReference type="Proteomes" id="UP001431572"/>
    </source>
</evidence>
<feature type="transmembrane region" description="Helical" evidence="9">
    <location>
        <begin position="350"/>
        <end position="371"/>
    </location>
</feature>
<dbReference type="EMBL" id="CP128399">
    <property type="protein sequence ID" value="WJW67891.1"/>
    <property type="molecule type" value="Genomic_DNA"/>
</dbReference>
<feature type="transmembrane region" description="Helical" evidence="9">
    <location>
        <begin position="248"/>
        <end position="265"/>
    </location>
</feature>
<feature type="transmembrane region" description="Helical" evidence="9">
    <location>
        <begin position="204"/>
        <end position="228"/>
    </location>
</feature>
<keyword evidence="4" id="KW-0479">Metal-binding</keyword>
<name>A0A8T7M282_9CHLR</name>
<comment type="subcellular location">
    <subcellularLocation>
        <location evidence="1">Cell membrane</location>
        <topology evidence="1">Multi-pass membrane protein</topology>
    </subcellularLocation>
</comment>